<name>A0A229RFK9_AMYAL</name>
<accession>A0A229RFK9</accession>
<evidence type="ECO:0000313" key="2">
    <source>
        <dbReference type="Proteomes" id="UP000215563"/>
    </source>
</evidence>
<reference evidence="1 2" key="1">
    <citation type="submission" date="2017-07" db="EMBL/GenBank/DDBJ databases">
        <title>Amycolatopsis alba DSM 44262 Genome sequencing and assembly.</title>
        <authorList>
            <person name="Kaur N."/>
            <person name="Mayilraj S."/>
        </authorList>
    </citation>
    <scope>NUCLEOTIDE SEQUENCE [LARGE SCALE GENOMIC DNA]</scope>
    <source>
        <strain evidence="1 2">DSM 44262</strain>
    </source>
</reference>
<dbReference type="Proteomes" id="UP000215563">
    <property type="component" value="Unassembled WGS sequence"/>
</dbReference>
<dbReference type="AlphaFoldDB" id="A0A229RFK9"/>
<sequence length="89" mass="9517">MAETDNPLRPGLEPTVGDAAEFGRRWYRTPAASTCLPLRRTDAEPLFGRWTAALLAALGGPDPRPRHHAHAGKALGGAIVAFVRSGDCR</sequence>
<evidence type="ECO:0000313" key="1">
    <source>
        <dbReference type="EMBL" id="OXM45241.1"/>
    </source>
</evidence>
<gene>
    <name evidence="1" type="ORF">CFP75_32160</name>
</gene>
<dbReference type="EMBL" id="NMQU01000106">
    <property type="protein sequence ID" value="OXM45241.1"/>
    <property type="molecule type" value="Genomic_DNA"/>
</dbReference>
<proteinExistence type="predicted"/>
<organism evidence="1 2">
    <name type="scientific">Amycolatopsis alba DSM 44262</name>
    <dbReference type="NCBI Taxonomy" id="1125972"/>
    <lineage>
        <taxon>Bacteria</taxon>
        <taxon>Bacillati</taxon>
        <taxon>Actinomycetota</taxon>
        <taxon>Actinomycetes</taxon>
        <taxon>Pseudonocardiales</taxon>
        <taxon>Pseudonocardiaceae</taxon>
        <taxon>Amycolatopsis</taxon>
    </lineage>
</organism>
<comment type="caution">
    <text evidence="1">The sequence shown here is derived from an EMBL/GenBank/DDBJ whole genome shotgun (WGS) entry which is preliminary data.</text>
</comment>
<protein>
    <submittedName>
        <fullName evidence="1">Uncharacterized protein</fullName>
    </submittedName>
</protein>
<dbReference type="RefSeq" id="WP_020636647.1">
    <property type="nucleotide sequence ID" value="NZ_KB913032.1"/>
</dbReference>
<keyword evidence="2" id="KW-1185">Reference proteome</keyword>